<sequence>MRTLRHLLVMAVAMIASCASSAVYAQNVRTFVPPAAHKLLPELRTVQENIWPTAPMPSFMAAQIEQESCISLTHSKCWNTRSELKTSREYGFGLGQITIAYRADGSVRFNKFQELRQEYASLRGWAWENRYDAKYQLTAIVEMDKGIYGRVSDAATSTDRLAFTLSAYNGGESGLRQDRLLCKNTDGCDRSRWFGHVEHTSLKSKAKWQGYGASPFHINREYVDNVINVRRPKYEPFFEGRS</sequence>
<dbReference type="Gene3D" id="1.10.530.10">
    <property type="match status" value="1"/>
</dbReference>
<dbReference type="RefSeq" id="YP_009792783.1">
    <property type="nucleotide sequence ID" value="NC_047861.1"/>
</dbReference>
<protein>
    <submittedName>
        <fullName evidence="1">Endolysin</fullName>
    </submittedName>
</protein>
<evidence type="ECO:0000313" key="2">
    <source>
        <dbReference type="Proteomes" id="UP000228765"/>
    </source>
</evidence>
<dbReference type="InterPro" id="IPR023346">
    <property type="entry name" value="Lysozyme-like_dom_sf"/>
</dbReference>
<accession>A0A291LA05</accession>
<dbReference type="EMBL" id="MF663786">
    <property type="protein sequence ID" value="ATI15735.1"/>
    <property type="molecule type" value="Genomic_DNA"/>
</dbReference>
<name>A0A291LA05_9CAUD</name>
<dbReference type="GeneID" id="54982991"/>
<dbReference type="Proteomes" id="UP000228765">
    <property type="component" value="Segment"/>
</dbReference>
<proteinExistence type="predicted"/>
<dbReference type="PROSITE" id="PS51257">
    <property type="entry name" value="PROKAR_LIPOPROTEIN"/>
    <property type="match status" value="1"/>
</dbReference>
<dbReference type="SUPFAM" id="SSF53955">
    <property type="entry name" value="Lysozyme-like"/>
    <property type="match status" value="1"/>
</dbReference>
<dbReference type="KEGG" id="vg:54982991"/>
<reference evidence="1 2" key="1">
    <citation type="submission" date="2017-08" db="EMBL/GenBank/DDBJ databases">
        <title>Complete genome sequence of a novel bacteriophage infecting Bordetella bronchiseptica.</title>
        <authorList>
            <person name="Chen Y."/>
            <person name="Song J."/>
            <person name="Wu B."/>
        </authorList>
    </citation>
    <scope>NUCLEOTIDE SEQUENCE [LARGE SCALE GENOMIC DNA]</scope>
</reference>
<organism evidence="1 2">
    <name type="scientific">Bordetella phage vB_BbrM_PHB04</name>
    <dbReference type="NCBI Taxonomy" id="2029657"/>
    <lineage>
        <taxon>Viruses</taxon>
        <taxon>Duplodnaviria</taxon>
        <taxon>Heunggongvirae</taxon>
        <taxon>Uroviricota</taxon>
        <taxon>Caudoviricetes</taxon>
        <taxon>Phabquatrovirus</taxon>
        <taxon>Phabquatrovirus PHB04</taxon>
    </lineage>
</organism>
<evidence type="ECO:0000313" key="1">
    <source>
        <dbReference type="EMBL" id="ATI15735.1"/>
    </source>
</evidence>
<keyword evidence="2" id="KW-1185">Reference proteome</keyword>